<dbReference type="InterPro" id="IPR004089">
    <property type="entry name" value="MCPsignal_dom"/>
</dbReference>
<keyword evidence="4" id="KW-0472">Membrane</keyword>
<feature type="domain" description="HAMP" evidence="6">
    <location>
        <begin position="295"/>
        <end position="346"/>
    </location>
</feature>
<evidence type="ECO:0000256" key="4">
    <source>
        <dbReference type="SAM" id="Phobius"/>
    </source>
</evidence>
<keyword evidence="8" id="KW-1185">Reference proteome</keyword>
<dbReference type="AlphaFoldDB" id="D8PGH4"/>
<name>D8PGH4_9BACT</name>
<dbReference type="OrthoDB" id="9760371at2"/>
<dbReference type="InterPro" id="IPR024478">
    <property type="entry name" value="HlyB_4HB_MCP"/>
</dbReference>
<dbReference type="Pfam" id="PF00015">
    <property type="entry name" value="MCPsignal"/>
    <property type="match status" value="1"/>
</dbReference>
<dbReference type="GO" id="GO:0007165">
    <property type="term" value="P:signal transduction"/>
    <property type="evidence" value="ECO:0007669"/>
    <property type="project" value="UniProtKB-KW"/>
</dbReference>
<dbReference type="STRING" id="330214.NIDE2655"/>
<dbReference type="KEGG" id="nde:NIDE2655"/>
<evidence type="ECO:0000313" key="7">
    <source>
        <dbReference type="EMBL" id="CBK42361.1"/>
    </source>
</evidence>
<dbReference type="Pfam" id="PF00672">
    <property type="entry name" value="HAMP"/>
    <property type="match status" value="1"/>
</dbReference>
<organism evidence="7 8">
    <name type="scientific">Nitrospira defluvii</name>
    <dbReference type="NCBI Taxonomy" id="330214"/>
    <lineage>
        <taxon>Bacteria</taxon>
        <taxon>Pseudomonadati</taxon>
        <taxon>Nitrospirota</taxon>
        <taxon>Nitrospiria</taxon>
        <taxon>Nitrospirales</taxon>
        <taxon>Nitrospiraceae</taxon>
        <taxon>Nitrospira</taxon>
    </lineage>
</organism>
<dbReference type="InterPro" id="IPR003660">
    <property type="entry name" value="HAMP_dom"/>
</dbReference>
<dbReference type="PROSITE" id="PS50885">
    <property type="entry name" value="HAMP"/>
    <property type="match status" value="2"/>
</dbReference>
<dbReference type="PROSITE" id="PS50111">
    <property type="entry name" value="CHEMOTAXIS_TRANSDUC_2"/>
    <property type="match status" value="1"/>
</dbReference>
<keyword evidence="4" id="KW-1133">Transmembrane helix</keyword>
<evidence type="ECO:0000313" key="8">
    <source>
        <dbReference type="Proteomes" id="UP000001660"/>
    </source>
</evidence>
<evidence type="ECO:0000259" key="5">
    <source>
        <dbReference type="PROSITE" id="PS50111"/>
    </source>
</evidence>
<dbReference type="eggNOG" id="COG2972">
    <property type="taxonomic scope" value="Bacteria"/>
</dbReference>
<dbReference type="SMART" id="SM00283">
    <property type="entry name" value="MA"/>
    <property type="match status" value="1"/>
</dbReference>
<dbReference type="Gene3D" id="6.10.340.10">
    <property type="match status" value="1"/>
</dbReference>
<keyword evidence="4" id="KW-0812">Transmembrane</keyword>
<dbReference type="PANTHER" id="PTHR32089:SF114">
    <property type="entry name" value="METHYL-ACCEPTING CHEMOTAXIS PROTEIN MCPB"/>
    <property type="match status" value="1"/>
</dbReference>
<dbReference type="CDD" id="cd06225">
    <property type="entry name" value="HAMP"/>
    <property type="match status" value="1"/>
</dbReference>
<sequence>MIGQGVKNQFQDMKTKTKLLVSFGLVSVIIMIMASVGVFTLRQLSTQSQTVYADYTVPLAEFAQMGTALTKHHQILLDVASATKQADFAQEVTKLPPLKAQIDKVVNNYRSTTLRVSRSGRDEAKDLTLFEPALKKYFQDADGALSAMADSFDRNVLSSTQAEQMRALGILALTVNLTPSFENAVKRHNEQVTAIEAVAKDLNDDAQGLANNGTLILVAGGLVAVALGLFVGYLLATFLSRSISHIANVATQAAGGNLQARAKIQSHDELGQMATAFNSMLDRITVLVSTEEERDLMQKRLMQFLVLVSEVGKGDLTRRGEVTADMFGNLADGFNLMIARFGQLLKQVREAADRVNKSAGTLRDSAGHMSGTARAQAEESVRTLGAVEQLAAGMRQVATTAGASSDSAKQVLSATERGNVAVQETVRDMQSIRSAVQRMSKQVKGLGDRSLEISQIVSTIRDIANQTNLLALNAAIEAAGAGEAGARFAVVADQVRKLAESSTQATREIADLVKVIQTETQDAVVAMEHETQAVEAGSASALRTGDVFAEISDIAKRSSELAQNIASAASEQTASTEKVGRAIKEFTGGAVATQKQTDSTRLTIEDMAKLAEGLNSSVAQFKLA</sequence>
<dbReference type="Pfam" id="PF12729">
    <property type="entry name" value="4HB_MCP_1"/>
    <property type="match status" value="1"/>
</dbReference>
<keyword evidence="1 3" id="KW-0807">Transducer</keyword>
<evidence type="ECO:0000256" key="1">
    <source>
        <dbReference type="ARBA" id="ARBA00023224"/>
    </source>
</evidence>
<feature type="domain" description="HAMP" evidence="6">
    <location>
        <begin position="237"/>
        <end position="289"/>
    </location>
</feature>
<comment type="similarity">
    <text evidence="2">Belongs to the methyl-accepting chemotaxis (MCP) protein family.</text>
</comment>
<dbReference type="SMART" id="SM00304">
    <property type="entry name" value="HAMP"/>
    <property type="match status" value="2"/>
</dbReference>
<reference evidence="7 8" key="1">
    <citation type="journal article" date="2010" name="Proc. Natl. Acad. Sci. U.S.A.">
        <title>A Nitrospira metagenome illuminates the physiology and evolution of globally important nitrite-oxidizing bacteria.</title>
        <authorList>
            <person name="Lucker S."/>
            <person name="Wagner M."/>
            <person name="Maixner F."/>
            <person name="Pelletier E."/>
            <person name="Koch H."/>
            <person name="Vacherie B."/>
            <person name="Rattei T."/>
            <person name="Sinninghe Damste J."/>
            <person name="Spieck E."/>
            <person name="Le Paslier D."/>
            <person name="Daims H."/>
        </authorList>
    </citation>
    <scope>NUCLEOTIDE SEQUENCE [LARGE SCALE GENOMIC DNA]</scope>
</reference>
<dbReference type="GO" id="GO:0016020">
    <property type="term" value="C:membrane"/>
    <property type="evidence" value="ECO:0007669"/>
    <property type="project" value="InterPro"/>
</dbReference>
<dbReference type="HOGENOM" id="CLU_000445_107_27_0"/>
<dbReference type="Gene3D" id="1.10.287.950">
    <property type="entry name" value="Methyl-accepting chemotaxis protein"/>
    <property type="match status" value="1"/>
</dbReference>
<evidence type="ECO:0000259" key="6">
    <source>
        <dbReference type="PROSITE" id="PS50885"/>
    </source>
</evidence>
<proteinExistence type="inferred from homology"/>
<evidence type="ECO:0000256" key="3">
    <source>
        <dbReference type="PROSITE-ProRule" id="PRU00284"/>
    </source>
</evidence>
<feature type="transmembrane region" description="Helical" evidence="4">
    <location>
        <begin position="20"/>
        <end position="41"/>
    </location>
</feature>
<dbReference type="SUPFAM" id="SSF58104">
    <property type="entry name" value="Methyl-accepting chemotaxis protein (MCP) signaling domain"/>
    <property type="match status" value="1"/>
</dbReference>
<dbReference type="PANTHER" id="PTHR32089">
    <property type="entry name" value="METHYL-ACCEPTING CHEMOTAXIS PROTEIN MCPB"/>
    <property type="match status" value="1"/>
</dbReference>
<accession>D8PGH4</accession>
<feature type="transmembrane region" description="Helical" evidence="4">
    <location>
        <begin position="215"/>
        <end position="236"/>
    </location>
</feature>
<dbReference type="EMBL" id="FP929003">
    <property type="protein sequence ID" value="CBK42361.1"/>
    <property type="molecule type" value="Genomic_DNA"/>
</dbReference>
<gene>
    <name evidence="7" type="ORF">NIDE2655</name>
</gene>
<evidence type="ECO:0000256" key="2">
    <source>
        <dbReference type="ARBA" id="ARBA00029447"/>
    </source>
</evidence>
<dbReference type="Proteomes" id="UP000001660">
    <property type="component" value="Chromosome"/>
</dbReference>
<protein>
    <submittedName>
        <fullName evidence="7">Putative Methyl-accepting chemotaxis protein</fullName>
    </submittedName>
</protein>
<dbReference type="eggNOG" id="COG0840">
    <property type="taxonomic scope" value="Bacteria"/>
</dbReference>
<feature type="domain" description="Methyl-accepting transducer" evidence="5">
    <location>
        <begin position="351"/>
        <end position="587"/>
    </location>
</feature>